<proteinExistence type="predicted"/>
<sequence>MGVTGVATVSVTVVVVVDDSGSVIVVVVATTVLSADAVRPMVDDRTATDEPLLESDDVGCLAVERVRAGPAFLGPRVEFDE</sequence>
<gene>
    <name evidence="1" type="ORF">BST42_16125</name>
</gene>
<name>A0A1X0ISK2_MYCRH</name>
<protein>
    <submittedName>
        <fullName evidence="1">Uncharacterized protein</fullName>
    </submittedName>
</protein>
<dbReference type="EMBL" id="MVIH01000007">
    <property type="protein sequence ID" value="ORB51699.1"/>
    <property type="molecule type" value="Genomic_DNA"/>
</dbReference>
<evidence type="ECO:0000313" key="1">
    <source>
        <dbReference type="EMBL" id="ORB51699.1"/>
    </source>
</evidence>
<reference evidence="1 2" key="1">
    <citation type="submission" date="2016-12" db="EMBL/GenBank/DDBJ databases">
        <title>The new phylogeny of genus Mycobacterium.</title>
        <authorList>
            <person name="Tortoli E."/>
            <person name="Trovato A."/>
            <person name="Cirillo D.M."/>
        </authorList>
    </citation>
    <scope>NUCLEOTIDE SEQUENCE [LARGE SCALE GENOMIC DNA]</scope>
    <source>
        <strain evidence="1 2">DSM 44223</strain>
    </source>
</reference>
<dbReference type="Proteomes" id="UP000192534">
    <property type="component" value="Unassembled WGS sequence"/>
</dbReference>
<evidence type="ECO:0000313" key="2">
    <source>
        <dbReference type="Proteomes" id="UP000192534"/>
    </source>
</evidence>
<dbReference type="RefSeq" id="WP_110918638.1">
    <property type="nucleotide sequence ID" value="NZ_JACKUO010000017.1"/>
</dbReference>
<dbReference type="AlphaFoldDB" id="A0A1X0ISK2"/>
<keyword evidence="2" id="KW-1185">Reference proteome</keyword>
<comment type="caution">
    <text evidence="1">The sequence shown here is derived from an EMBL/GenBank/DDBJ whole genome shotgun (WGS) entry which is preliminary data.</text>
</comment>
<organism evidence="1 2">
    <name type="scientific">Mycolicibacterium rhodesiae</name>
    <name type="common">Mycobacterium rhodesiae</name>
    <dbReference type="NCBI Taxonomy" id="36814"/>
    <lineage>
        <taxon>Bacteria</taxon>
        <taxon>Bacillati</taxon>
        <taxon>Actinomycetota</taxon>
        <taxon>Actinomycetes</taxon>
        <taxon>Mycobacteriales</taxon>
        <taxon>Mycobacteriaceae</taxon>
        <taxon>Mycolicibacterium</taxon>
    </lineage>
</organism>
<accession>A0A1X0ISK2</accession>